<evidence type="ECO:0000256" key="3">
    <source>
        <dbReference type="ARBA" id="ARBA00022840"/>
    </source>
</evidence>
<dbReference type="GO" id="GO:0005524">
    <property type="term" value="F:ATP binding"/>
    <property type="evidence" value="ECO:0007669"/>
    <property type="project" value="UniProtKB-KW"/>
</dbReference>
<dbReference type="InterPro" id="IPR015854">
    <property type="entry name" value="ABC_transpr_LolD-like"/>
</dbReference>
<dbReference type="InterPro" id="IPR017911">
    <property type="entry name" value="MacB-like_ATP-bd"/>
</dbReference>
<evidence type="ECO:0000313" key="6">
    <source>
        <dbReference type="Proteomes" id="UP001277761"/>
    </source>
</evidence>
<dbReference type="EMBL" id="JAXAVX010000002">
    <property type="protein sequence ID" value="MDX8151063.1"/>
    <property type="molecule type" value="Genomic_DNA"/>
</dbReference>
<dbReference type="PROSITE" id="PS50893">
    <property type="entry name" value="ABC_TRANSPORTER_2"/>
    <property type="match status" value="1"/>
</dbReference>
<accession>A0ABU4VGY5</accession>
<dbReference type="Gene3D" id="3.40.50.300">
    <property type="entry name" value="P-loop containing nucleotide triphosphate hydrolases"/>
    <property type="match status" value="1"/>
</dbReference>
<dbReference type="PANTHER" id="PTHR24220:SF86">
    <property type="entry name" value="ABC TRANSPORTER ABCH.1"/>
    <property type="match status" value="1"/>
</dbReference>
<evidence type="ECO:0000313" key="5">
    <source>
        <dbReference type="EMBL" id="MDX8151063.1"/>
    </source>
</evidence>
<dbReference type="CDD" id="cd03255">
    <property type="entry name" value="ABC_MJ0796_LolCDE_FtsE"/>
    <property type="match status" value="1"/>
</dbReference>
<dbReference type="InterPro" id="IPR027417">
    <property type="entry name" value="P-loop_NTPase"/>
</dbReference>
<dbReference type="Proteomes" id="UP001277761">
    <property type="component" value="Unassembled WGS sequence"/>
</dbReference>
<organism evidence="5 6">
    <name type="scientific">Patulibacter brassicae</name>
    <dbReference type="NCBI Taxonomy" id="1705717"/>
    <lineage>
        <taxon>Bacteria</taxon>
        <taxon>Bacillati</taxon>
        <taxon>Actinomycetota</taxon>
        <taxon>Thermoleophilia</taxon>
        <taxon>Solirubrobacterales</taxon>
        <taxon>Patulibacteraceae</taxon>
        <taxon>Patulibacter</taxon>
    </lineage>
</organism>
<keyword evidence="6" id="KW-1185">Reference proteome</keyword>
<dbReference type="SUPFAM" id="SSF52540">
    <property type="entry name" value="P-loop containing nucleoside triphosphate hydrolases"/>
    <property type="match status" value="1"/>
</dbReference>
<evidence type="ECO:0000259" key="4">
    <source>
        <dbReference type="PROSITE" id="PS50893"/>
    </source>
</evidence>
<protein>
    <submittedName>
        <fullName evidence="5">ABC transporter ATP-binding protein</fullName>
    </submittedName>
</protein>
<evidence type="ECO:0000256" key="1">
    <source>
        <dbReference type="ARBA" id="ARBA00022448"/>
    </source>
</evidence>
<dbReference type="InterPro" id="IPR003439">
    <property type="entry name" value="ABC_transporter-like_ATP-bd"/>
</dbReference>
<dbReference type="InterPro" id="IPR017871">
    <property type="entry name" value="ABC_transporter-like_CS"/>
</dbReference>
<dbReference type="Pfam" id="PF00005">
    <property type="entry name" value="ABC_tran"/>
    <property type="match status" value="1"/>
</dbReference>
<name>A0ABU4VGY5_9ACTN</name>
<proteinExistence type="predicted"/>
<keyword evidence="3 5" id="KW-0067">ATP-binding</keyword>
<gene>
    <name evidence="5" type="ORF">SK069_05625</name>
</gene>
<dbReference type="InterPro" id="IPR003593">
    <property type="entry name" value="AAA+_ATPase"/>
</dbReference>
<feature type="domain" description="ABC transporter" evidence="4">
    <location>
        <begin position="2"/>
        <end position="241"/>
    </location>
</feature>
<comment type="caution">
    <text evidence="5">The sequence shown here is derived from an EMBL/GenBank/DDBJ whole genome shotgun (WGS) entry which is preliminary data.</text>
</comment>
<keyword evidence="1" id="KW-0813">Transport</keyword>
<reference evidence="5 6" key="1">
    <citation type="submission" date="2023-11" db="EMBL/GenBank/DDBJ databases">
        <authorList>
            <person name="Xu M."/>
            <person name="Jiang T."/>
        </authorList>
    </citation>
    <scope>NUCLEOTIDE SEQUENCE [LARGE SCALE GENOMIC DNA]</scope>
    <source>
        <strain evidence="5 6">SD</strain>
    </source>
</reference>
<sequence length="248" mass="26806">MIDIRRVWRTYSPTPDLQVHALRDVSLRVERGEHVAIIGSSGSGKSTLMHILGCLDAPSQGRYQLDGVDVATLDDDALALLRNRRIGFVFQAFNLIPRTSALDNVALPLAYAGLSRTERHRRAAGALRAVGMGARLDHTPAELSGGQQQRVAVARAIVTDPALVLADEPTGNLDSRTTEEVLQIFDHLREAGRTIVLITHEDEVAGRAKRVIELADGEIRVDRRNEEVEKVAAGHLAEAGPDGPGAVA</sequence>
<dbReference type="PROSITE" id="PS00211">
    <property type="entry name" value="ABC_TRANSPORTER_1"/>
    <property type="match status" value="1"/>
</dbReference>
<dbReference type="PANTHER" id="PTHR24220">
    <property type="entry name" value="IMPORT ATP-BINDING PROTEIN"/>
    <property type="match status" value="1"/>
</dbReference>
<keyword evidence="2" id="KW-0547">Nucleotide-binding</keyword>
<evidence type="ECO:0000256" key="2">
    <source>
        <dbReference type="ARBA" id="ARBA00022741"/>
    </source>
</evidence>
<dbReference type="SMART" id="SM00382">
    <property type="entry name" value="AAA"/>
    <property type="match status" value="1"/>
</dbReference>